<dbReference type="STRING" id="1774969.AUC69_12250"/>
<gene>
    <name evidence="1" type="ORF">AUC69_12250</name>
</gene>
<organism evidence="1 2">
    <name type="scientific">Methyloceanibacter superfactus</name>
    <dbReference type="NCBI Taxonomy" id="1774969"/>
    <lineage>
        <taxon>Bacteria</taxon>
        <taxon>Pseudomonadati</taxon>
        <taxon>Pseudomonadota</taxon>
        <taxon>Alphaproteobacteria</taxon>
        <taxon>Hyphomicrobiales</taxon>
        <taxon>Hyphomicrobiaceae</taxon>
        <taxon>Methyloceanibacter</taxon>
    </lineage>
</organism>
<dbReference type="Proteomes" id="UP000094472">
    <property type="component" value="Unassembled WGS sequence"/>
</dbReference>
<dbReference type="AlphaFoldDB" id="A0A1E3VV01"/>
<sequence>MLVQREGWPMRQLDDLLMTYLAAAVMVSPFAGLEHLLAPLEAHRLAWVFAVSGSGTLWG</sequence>
<proteinExistence type="predicted"/>
<comment type="caution">
    <text evidence="1">The sequence shown here is derived from an EMBL/GenBank/DDBJ whole genome shotgun (WGS) entry which is preliminary data.</text>
</comment>
<evidence type="ECO:0000313" key="2">
    <source>
        <dbReference type="Proteomes" id="UP000094472"/>
    </source>
</evidence>
<evidence type="ECO:0000313" key="1">
    <source>
        <dbReference type="EMBL" id="ODR97380.1"/>
    </source>
</evidence>
<accession>A0A1E3VV01</accession>
<keyword evidence="2" id="KW-1185">Reference proteome</keyword>
<dbReference type="EMBL" id="LPWF01000026">
    <property type="protein sequence ID" value="ODR97380.1"/>
    <property type="molecule type" value="Genomic_DNA"/>
</dbReference>
<protein>
    <submittedName>
        <fullName evidence="1">Uncharacterized protein</fullName>
    </submittedName>
</protein>
<reference evidence="1 2" key="1">
    <citation type="journal article" date="2016" name="Environ. Microbiol.">
        <title>New Methyloceanibacter diversity from North Sea sediments includes methanotroph containing solely the soluble methane monooxygenase.</title>
        <authorList>
            <person name="Vekeman B."/>
            <person name="Kerckhof F.M."/>
            <person name="Cremers G."/>
            <person name="de Vos P."/>
            <person name="Vandamme P."/>
            <person name="Boon N."/>
            <person name="Op den Camp H.J."/>
            <person name="Heylen K."/>
        </authorList>
    </citation>
    <scope>NUCLEOTIDE SEQUENCE [LARGE SCALE GENOMIC DNA]</scope>
    <source>
        <strain evidence="1 2">R-67175</strain>
    </source>
</reference>
<name>A0A1E3VV01_9HYPH</name>